<evidence type="ECO:0000259" key="2">
    <source>
        <dbReference type="Pfam" id="PF23639"/>
    </source>
</evidence>
<proteinExistence type="predicted"/>
<dbReference type="Pfam" id="PF23639">
    <property type="entry name" value="DUF7146"/>
    <property type="match status" value="1"/>
</dbReference>
<accession>A0ABM7Y8K8</accession>
<reference evidence="3 4" key="1">
    <citation type="journal article" date="2016" name="Microbes Environ.">
        <title>Phylogenetically diverse aerobic anoxygenic phototrophic bacteria isolated from epilithic biofilms in Tama river, Japan.</title>
        <authorList>
            <person name="Hirose S."/>
            <person name="Matsuura K."/>
            <person name="Haruta S."/>
        </authorList>
    </citation>
    <scope>NUCLEOTIDE SEQUENCE [LARGE SCALE GENOMIC DNA]</scope>
    <source>
        <strain evidence="3 4">S08</strain>
    </source>
</reference>
<dbReference type="RefSeq" id="WP_244408563.1">
    <property type="nucleotide sequence ID" value="NZ_AP025637.1"/>
</dbReference>
<evidence type="ECO:0000259" key="1">
    <source>
        <dbReference type="Pfam" id="PF13362"/>
    </source>
</evidence>
<evidence type="ECO:0000313" key="3">
    <source>
        <dbReference type="EMBL" id="BDG74383.1"/>
    </source>
</evidence>
<evidence type="ECO:0000313" key="4">
    <source>
        <dbReference type="Proteomes" id="UP000831327"/>
    </source>
</evidence>
<dbReference type="EMBL" id="AP025637">
    <property type="protein sequence ID" value="BDG74383.1"/>
    <property type="molecule type" value="Genomic_DNA"/>
</dbReference>
<sequence>MREDAAALARRLARNAEAVCRHYLSNGRREGGWWTVGDVANTPGRSLFVRLQGPEAGRGAAGKWTDAATGEHGDLLDLIGRARGLESLRDVLEEARRFLSLPTAQQPEPRAPVAAGSPDAARRLFHAGQPIKGTLAETYLRARGITYLDDLLALRFHPRCYYRADENAPVETWPAMLAAVTDLEGTITGVHRTWLARDGSGKAQVATPRRAMGRLLGNGVRFGVVNHVVVVGEGIETMLALRCVLPSLPMIAALSASHLAALVLPACIRRLYLAQDNDHAGIGAAATLTEWAGRAGIEPLALRPRSADFNADLRQISPVDLAAWVRIQLAPEDVASIRQMALHDLGSRG</sequence>
<organism evidence="3 4">
    <name type="scientific">Roseomonas fluvialis</name>
    <dbReference type="NCBI Taxonomy" id="1750527"/>
    <lineage>
        <taxon>Bacteria</taxon>
        <taxon>Pseudomonadati</taxon>
        <taxon>Pseudomonadota</taxon>
        <taxon>Alphaproteobacteria</taxon>
        <taxon>Acetobacterales</taxon>
        <taxon>Roseomonadaceae</taxon>
        <taxon>Roseomonas</taxon>
    </lineage>
</organism>
<name>A0ABM7Y8K8_9PROT</name>
<dbReference type="InterPro" id="IPR055570">
    <property type="entry name" value="DUF7146"/>
</dbReference>
<feature type="domain" description="Toprim" evidence="1">
    <location>
        <begin position="229"/>
        <end position="315"/>
    </location>
</feature>
<feature type="domain" description="DUF7146" evidence="2">
    <location>
        <begin position="116"/>
        <end position="222"/>
    </location>
</feature>
<protein>
    <submittedName>
        <fullName evidence="3">DNA primase</fullName>
    </submittedName>
</protein>
<dbReference type="Pfam" id="PF13362">
    <property type="entry name" value="Toprim_3"/>
    <property type="match status" value="1"/>
</dbReference>
<gene>
    <name evidence="3" type="ORF">Rmf_43120</name>
</gene>
<dbReference type="InterPro" id="IPR006171">
    <property type="entry name" value="TOPRIM_dom"/>
</dbReference>
<keyword evidence="4" id="KW-1185">Reference proteome</keyword>
<dbReference type="Proteomes" id="UP000831327">
    <property type="component" value="Chromosome"/>
</dbReference>